<organism evidence="2 3">
    <name type="scientific">Amylibacter marinus</name>
    <dbReference type="NCBI Taxonomy" id="1475483"/>
    <lineage>
        <taxon>Bacteria</taxon>
        <taxon>Pseudomonadati</taxon>
        <taxon>Pseudomonadota</taxon>
        <taxon>Alphaproteobacteria</taxon>
        <taxon>Rhodobacterales</taxon>
        <taxon>Paracoccaceae</taxon>
        <taxon>Amylibacter</taxon>
    </lineage>
</organism>
<feature type="chain" id="PRO_5046299444" description="VWFA domain-containing protein" evidence="1">
    <location>
        <begin position="34"/>
        <end position="854"/>
    </location>
</feature>
<dbReference type="Proteomes" id="UP001156694">
    <property type="component" value="Unassembled WGS sequence"/>
</dbReference>
<reference evidence="3" key="1">
    <citation type="journal article" date="2019" name="Int. J. Syst. Evol. Microbiol.">
        <title>The Global Catalogue of Microorganisms (GCM) 10K type strain sequencing project: providing services to taxonomists for standard genome sequencing and annotation.</title>
        <authorList>
            <consortium name="The Broad Institute Genomics Platform"/>
            <consortium name="The Broad Institute Genome Sequencing Center for Infectious Disease"/>
            <person name="Wu L."/>
            <person name="Ma J."/>
        </authorList>
    </citation>
    <scope>NUCLEOTIDE SEQUENCE [LARGE SCALE GENOMIC DNA]</scope>
    <source>
        <strain evidence="3">NBRC 110140</strain>
    </source>
</reference>
<keyword evidence="1" id="KW-0732">Signal</keyword>
<sequence length="854" mass="94810">MGMKSYGLKSIRMAFKAAAAVVICASFGTGAQATINGSCSGYAQDPNALGTFNADGTIIRNEPLPVLNDGATVYAEADANSAKVMSLSFGERFFIVRFKDDFYQISSDTRLNVEKDTIGWVKGEDILCRNLPILNKDGIARKFYVRTKASFVDDEQGTIKPKAGPKSEECANINGRCRELSRFTLYFVFAMDEASERVLLMARPRNDGDARLIGWVSMKDGWLWDTRYGLRPKENLVFDEGKGEWAAGEERRACLYETLEKAEEFVGSDTCFVPILGGNRWFNYALRIPVFERVTHAGQDYFRVAMPTSGVGSEAADDVLSQVNGLDEAIKLLKNLGSLDVFFLLDGTQSMQPHIDSLTGGVEGTGILASIQDAFANDPRFDGVKVRYGYRVYRDWYASEYGIDEGVGEGMPFDSNCAPTDDELKLNQERFNAEVKQIDTQKSGNGPRDTDHEENLIMGLAIAADDMTPCSDNVKLLFVVGDTGYDLETQIERGTPLEGEDEVLGYMTQGFSTEDDPIIPFFIQVPKVQTGANYLEAYDKFTNQGKFFVQKIGEHFSVGLKGNPEINIGEHFYQMSDAGGDAGQEELVNYILDRVSKFGDQRPINEVIAELQGGTALVKIIDALSKSSGSKNSVPALRLAQIEKRICDELGKACQERVFNDVTEGYIPANGDVQTDIWVGGEEFRAWRSKLELIKDTSALSPKELSSVIVKMMVDGVKNSTGDLSPSEMRMPIADFLKLKHGLPTGEQTPLLNYSISDFIYSGDGSGSDGELIEICELYRVARWLERHREIFDAVDTTEVPVFTLEDSSQDCDMKHPTPELIMGDRKLFPEDTMSYRKAQLDDTIFWLPNKFLP</sequence>
<evidence type="ECO:0008006" key="4">
    <source>
        <dbReference type="Google" id="ProtNLM"/>
    </source>
</evidence>
<evidence type="ECO:0000256" key="1">
    <source>
        <dbReference type="SAM" id="SignalP"/>
    </source>
</evidence>
<evidence type="ECO:0000313" key="2">
    <source>
        <dbReference type="EMBL" id="GLQ35930.1"/>
    </source>
</evidence>
<feature type="signal peptide" evidence="1">
    <location>
        <begin position="1"/>
        <end position="33"/>
    </location>
</feature>
<dbReference type="Gene3D" id="3.40.50.410">
    <property type="entry name" value="von Willebrand factor, type A domain"/>
    <property type="match status" value="1"/>
</dbReference>
<dbReference type="InterPro" id="IPR036465">
    <property type="entry name" value="vWFA_dom_sf"/>
</dbReference>
<proteinExistence type="predicted"/>
<comment type="caution">
    <text evidence="2">The sequence shown here is derived from an EMBL/GenBank/DDBJ whole genome shotgun (WGS) entry which is preliminary data.</text>
</comment>
<gene>
    <name evidence="2" type="ORF">GCM10007939_22140</name>
</gene>
<accession>A0ABQ5VWX7</accession>
<dbReference type="EMBL" id="BSNN01000007">
    <property type="protein sequence ID" value="GLQ35930.1"/>
    <property type="molecule type" value="Genomic_DNA"/>
</dbReference>
<evidence type="ECO:0000313" key="3">
    <source>
        <dbReference type="Proteomes" id="UP001156694"/>
    </source>
</evidence>
<name>A0ABQ5VWX7_9RHOB</name>
<protein>
    <recommendedName>
        <fullName evidence="4">VWFA domain-containing protein</fullName>
    </recommendedName>
</protein>
<keyword evidence="3" id="KW-1185">Reference proteome</keyword>